<dbReference type="RefSeq" id="WP_003463692.1">
    <property type="nucleotide sequence ID" value="NZ_HG916826.1"/>
</dbReference>
<dbReference type="InterPro" id="IPR014875">
    <property type="entry name" value="Mor_transcription_activator"/>
</dbReference>
<dbReference type="EMBL" id="HG916826">
    <property type="protein sequence ID" value="CDM42408.1"/>
    <property type="molecule type" value="Genomic_DNA"/>
</dbReference>
<dbReference type="SUPFAM" id="SSF46689">
    <property type="entry name" value="Homeodomain-like"/>
    <property type="match status" value="1"/>
</dbReference>
<evidence type="ECO:0000313" key="3">
    <source>
        <dbReference type="Proteomes" id="UP000032841"/>
    </source>
</evidence>
<reference evidence="2 3" key="1">
    <citation type="submission" date="2013-11" db="EMBL/GenBank/DDBJ databases">
        <title>Complete genome sequence of the cyanide-degrading bacterium Pseudomonas pseudoalcaligenes CECT 5344.</title>
        <authorList>
            <person name="Wibberg D."/>
            <person name="Puehler A."/>
            <person name="Schlueter A."/>
        </authorList>
    </citation>
    <scope>NUCLEOTIDE SEQUENCE [LARGE SCALE GENOMIC DNA]</scope>
    <source>
        <strain evidence="3">CECT 5344</strain>
    </source>
</reference>
<evidence type="ECO:0000313" key="2">
    <source>
        <dbReference type="EMBL" id="CDM42408.1"/>
    </source>
</evidence>
<evidence type="ECO:0000259" key="1">
    <source>
        <dbReference type="Pfam" id="PF08765"/>
    </source>
</evidence>
<protein>
    <submittedName>
        <fullName evidence="2">Putative integral membrane protein</fullName>
    </submittedName>
</protein>
<dbReference type="HOGENOM" id="CLU_131403_1_0_6"/>
<accession>W6R2D3</accession>
<dbReference type="InterPro" id="IPR009057">
    <property type="entry name" value="Homeodomain-like_sf"/>
</dbReference>
<sequence>MDLSQLQELLPENVRDMAARIGLPATLRVVERMGGTTWRVAEGRTPEGEAKRAALADIVGSDIEEMLHREYAGDEFYLARCHAAVLRWRNLEIHQRFEQGVREGLTARTLVAELAREYRLSDRRVWIILKEHLPPVEQGTLFH</sequence>
<dbReference type="AlphaFoldDB" id="W6R2D3"/>
<gene>
    <name evidence="2" type="ORF">BN5_3866</name>
</gene>
<organism evidence="2 3">
    <name type="scientific">Ectopseudomonas oleovorans (strain CECT 5344)</name>
    <name type="common">Pseudomonas pseudoalcaligenes</name>
    <dbReference type="NCBI Taxonomy" id="1182590"/>
    <lineage>
        <taxon>Bacteria</taxon>
        <taxon>Pseudomonadati</taxon>
        <taxon>Pseudomonadota</taxon>
        <taxon>Gammaproteobacteria</taxon>
        <taxon>Pseudomonadales</taxon>
        <taxon>Pseudomonadaceae</taxon>
        <taxon>Ectopseudomonas</taxon>
    </lineage>
</organism>
<feature type="domain" description="Mor transcription activator" evidence="1">
    <location>
        <begin position="52"/>
        <end position="131"/>
    </location>
</feature>
<dbReference type="Proteomes" id="UP000032841">
    <property type="component" value="Chromosome"/>
</dbReference>
<dbReference type="eggNOG" id="COG5566">
    <property type="taxonomic scope" value="Bacteria"/>
</dbReference>
<dbReference type="OrthoDB" id="8896696at2"/>
<dbReference type="Gene3D" id="1.10.10.60">
    <property type="entry name" value="Homeodomain-like"/>
    <property type="match status" value="1"/>
</dbReference>
<proteinExistence type="predicted"/>
<name>W6R2D3_ECTO5</name>
<dbReference type="Pfam" id="PF08765">
    <property type="entry name" value="Mor"/>
    <property type="match status" value="1"/>
</dbReference>
<dbReference type="KEGG" id="ppse:BN5_3866"/>